<gene>
    <name evidence="2" type="ORF">I7I52_00153</name>
</gene>
<evidence type="ECO:0000256" key="1">
    <source>
        <dbReference type="SAM" id="MobiDB-lite"/>
    </source>
</evidence>
<feature type="region of interest" description="Disordered" evidence="1">
    <location>
        <begin position="65"/>
        <end position="92"/>
    </location>
</feature>
<proteinExistence type="predicted"/>
<accession>A0A8H7Z7A4</accession>
<dbReference type="AlphaFoldDB" id="A0A8H7Z7A4"/>
<evidence type="ECO:0000313" key="2">
    <source>
        <dbReference type="EMBL" id="KAG5302488.1"/>
    </source>
</evidence>
<feature type="region of interest" description="Disordered" evidence="1">
    <location>
        <begin position="317"/>
        <end position="369"/>
    </location>
</feature>
<evidence type="ECO:0000313" key="3">
    <source>
        <dbReference type="Proteomes" id="UP000670092"/>
    </source>
</evidence>
<dbReference type="EMBL" id="JAEVHI010000001">
    <property type="protein sequence ID" value="KAG5302488.1"/>
    <property type="molecule type" value="Genomic_DNA"/>
</dbReference>
<organism evidence="2 3">
    <name type="scientific">Ajellomyces capsulatus</name>
    <name type="common">Darling's disease fungus</name>
    <name type="synonym">Histoplasma capsulatum</name>
    <dbReference type="NCBI Taxonomy" id="5037"/>
    <lineage>
        <taxon>Eukaryota</taxon>
        <taxon>Fungi</taxon>
        <taxon>Dikarya</taxon>
        <taxon>Ascomycota</taxon>
        <taxon>Pezizomycotina</taxon>
        <taxon>Eurotiomycetes</taxon>
        <taxon>Eurotiomycetidae</taxon>
        <taxon>Onygenales</taxon>
        <taxon>Ajellomycetaceae</taxon>
        <taxon>Histoplasma</taxon>
    </lineage>
</organism>
<feature type="compositionally biased region" description="Low complexity" evidence="1">
    <location>
        <begin position="338"/>
        <end position="347"/>
    </location>
</feature>
<dbReference type="Proteomes" id="UP000670092">
    <property type="component" value="Unassembled WGS sequence"/>
</dbReference>
<protein>
    <submittedName>
        <fullName evidence="2">Uncharacterized protein</fullName>
    </submittedName>
</protein>
<feature type="compositionally biased region" description="Gly residues" evidence="1">
    <location>
        <begin position="68"/>
        <end position="78"/>
    </location>
</feature>
<feature type="region of interest" description="Disordered" evidence="1">
    <location>
        <begin position="207"/>
        <end position="283"/>
    </location>
</feature>
<sequence length="369" mass="38939">MNDNPANNHLPANLTPQARQMLEDAYDRVLEARALVLAASDVAEHIDAHIRLRFAQEREQEIISEVLGGSGSVQGTGTGPESRSSSSDDPDFVNVEEEADEIEVDGYFGYRGSSSSTGNAQSQTLFGSADLPIHPPLVGHMRLKSYLRERRHASLSVLTDQELLINHAVANYETIPEARRRFQHHYIGLNMPQNYMHAFALQDRMLGPKRTSSGSASDAAAADKSRGRGKGKGKGRAMAATSTTNHTAYNEIPLPATSAAAAAATTTSTTTTGSGSSLRTQPGRPIVDVLEVDGGWRNRSAGDEGYGPVPLHGSVASSSYAAKGGGDGARRGSRRVGRATAAESSGQGRRRSARHAARGVEAGAGVGIG</sequence>
<feature type="compositionally biased region" description="Basic residues" evidence="1">
    <location>
        <begin position="348"/>
        <end position="357"/>
    </location>
</feature>
<comment type="caution">
    <text evidence="2">The sequence shown here is derived from an EMBL/GenBank/DDBJ whole genome shotgun (WGS) entry which is preliminary data.</text>
</comment>
<feature type="compositionally biased region" description="Low complexity" evidence="1">
    <location>
        <begin position="256"/>
        <end position="277"/>
    </location>
</feature>
<dbReference type="VEuPathDB" id="FungiDB:I7I52_00153"/>
<dbReference type="OrthoDB" id="4171340at2759"/>
<reference evidence="2 3" key="1">
    <citation type="submission" date="2021-01" db="EMBL/GenBank/DDBJ databases">
        <title>Chromosome-level genome assembly of a human fungal pathogen reveals clustering of transcriptionally co-regulated genes.</title>
        <authorList>
            <person name="Voorhies M."/>
            <person name="Cohen S."/>
            <person name="Shea T.P."/>
            <person name="Petrus S."/>
            <person name="Munoz J.F."/>
            <person name="Poplawski S."/>
            <person name="Goldman W.E."/>
            <person name="Michael T."/>
            <person name="Cuomo C.A."/>
            <person name="Sil A."/>
            <person name="Beyhan S."/>
        </authorList>
    </citation>
    <scope>NUCLEOTIDE SEQUENCE [LARGE SCALE GENOMIC DNA]</scope>
    <source>
        <strain evidence="2 3">G184AR</strain>
    </source>
</reference>
<name>A0A8H7Z7A4_AJECA</name>